<evidence type="ECO:0000313" key="3">
    <source>
        <dbReference type="Proteomes" id="UP000070700"/>
    </source>
</evidence>
<organism evidence="2 3">
    <name type="scientific">Mollisia scopiformis</name>
    <name type="common">Conifer needle endophyte fungus</name>
    <name type="synonym">Phialocephala scopiformis</name>
    <dbReference type="NCBI Taxonomy" id="149040"/>
    <lineage>
        <taxon>Eukaryota</taxon>
        <taxon>Fungi</taxon>
        <taxon>Dikarya</taxon>
        <taxon>Ascomycota</taxon>
        <taxon>Pezizomycotina</taxon>
        <taxon>Leotiomycetes</taxon>
        <taxon>Helotiales</taxon>
        <taxon>Mollisiaceae</taxon>
        <taxon>Mollisia</taxon>
    </lineage>
</organism>
<dbReference type="AlphaFoldDB" id="A0A194XUB0"/>
<sequence length="166" mass="18964">MGPMDPREALESVVTGSVTSVLNLASSATSAFVQIAHLKSIAEDLEKRLDDVISDLAKSEDTDQRHMAKQFKRQKLELHSDEARQKTKAHERYMNLTEGLIQISDAVTGAFDIHRPNEAVPQAQTRQHSAYTEKYCGRWNEYYSNDPRDTSSWDEWDEWDDMMTGI</sequence>
<accession>A0A194XUB0</accession>
<feature type="coiled-coil region" evidence="1">
    <location>
        <begin position="35"/>
        <end position="62"/>
    </location>
</feature>
<name>A0A194XUB0_MOLSC</name>
<dbReference type="KEGG" id="psco:LY89DRAFT_712744"/>
<dbReference type="InParanoid" id="A0A194XUB0"/>
<evidence type="ECO:0000256" key="1">
    <source>
        <dbReference type="SAM" id="Coils"/>
    </source>
</evidence>
<evidence type="ECO:0000313" key="2">
    <source>
        <dbReference type="EMBL" id="KUJ23726.1"/>
    </source>
</evidence>
<dbReference type="Proteomes" id="UP000070700">
    <property type="component" value="Unassembled WGS sequence"/>
</dbReference>
<reference evidence="2 3" key="1">
    <citation type="submission" date="2015-10" db="EMBL/GenBank/DDBJ databases">
        <title>Full genome of DAOMC 229536 Phialocephala scopiformis, a fungal endophyte of spruce producing the potent anti-insectan compound rugulosin.</title>
        <authorList>
            <consortium name="DOE Joint Genome Institute"/>
            <person name="Walker A.K."/>
            <person name="Frasz S.L."/>
            <person name="Seifert K.A."/>
            <person name="Miller J.D."/>
            <person name="Mondo S.J."/>
            <person name="Labutti K."/>
            <person name="Lipzen A."/>
            <person name="Dockter R."/>
            <person name="Kennedy M."/>
            <person name="Grigoriev I.V."/>
            <person name="Spatafora J.W."/>
        </authorList>
    </citation>
    <scope>NUCLEOTIDE SEQUENCE [LARGE SCALE GENOMIC DNA]</scope>
    <source>
        <strain evidence="2 3">CBS 120377</strain>
    </source>
</reference>
<proteinExistence type="predicted"/>
<dbReference type="GeneID" id="28827726"/>
<keyword evidence="1" id="KW-0175">Coiled coil</keyword>
<gene>
    <name evidence="2" type="ORF">LY89DRAFT_712744</name>
</gene>
<dbReference type="EMBL" id="KQ947404">
    <property type="protein sequence ID" value="KUJ23726.1"/>
    <property type="molecule type" value="Genomic_DNA"/>
</dbReference>
<keyword evidence="3" id="KW-1185">Reference proteome</keyword>
<protein>
    <submittedName>
        <fullName evidence="2">Uncharacterized protein</fullName>
    </submittedName>
</protein>
<dbReference type="RefSeq" id="XP_018078081.1">
    <property type="nucleotide sequence ID" value="XM_018218000.1"/>
</dbReference>